<evidence type="ECO:0000256" key="2">
    <source>
        <dbReference type="SAM" id="MobiDB-lite"/>
    </source>
</evidence>
<evidence type="ECO:0000313" key="4">
    <source>
        <dbReference type="Proteomes" id="UP000707071"/>
    </source>
</evidence>
<sequence length="377" mass="43243">MHSSRFRGIEGRQPRVENELQQERQSTDSLPTRVCNKFMRRRAGSETKVEEKTLEVETLEARLLSLETQMLQEKAQAKERVDGLTRSMQQLEEEKAKLREVILGNSVEQKISDEDIKLRFANLRQQIQALANNAAYDLNRNHVYPRALGDFKTRWSSFSPADRVFHMRSVIFGIIHRHILSRDIFGLDESLFSRQHHREIHLDHALGDFERLLRENDVKETFISDWRLATLKCIETFRPASRDRSAASADIWNVLEVFARHGQDSSKLKSEIRQLCDNAFTLRLLTRQSDDRYQFEIPEAGVEYDPTEGSVEAYGVIGGGKESNIIAIPFCGALMKYTVNGDTEMSCVLEPAQVVVQAKESKNSSYATKDPLIDLIL</sequence>
<keyword evidence="1" id="KW-0175">Coiled coil</keyword>
<dbReference type="AlphaFoldDB" id="A0A9P7QM96"/>
<reference evidence="3 4" key="1">
    <citation type="journal article" date="2020" name="bioRxiv">
        <title>Whole genome comparisons of ergot fungi reveals the divergence and evolution of species within the genus Claviceps are the result of varying mechanisms driving genome evolution and host range expansion.</title>
        <authorList>
            <person name="Wyka S.A."/>
            <person name="Mondo S.J."/>
            <person name="Liu M."/>
            <person name="Dettman J."/>
            <person name="Nalam V."/>
            <person name="Broders K.D."/>
        </authorList>
    </citation>
    <scope>NUCLEOTIDE SEQUENCE [LARGE SCALE GENOMIC DNA]</scope>
    <source>
        <strain evidence="3 4">Clav52</strain>
    </source>
</reference>
<feature type="compositionally biased region" description="Basic and acidic residues" evidence="2">
    <location>
        <begin position="7"/>
        <end position="26"/>
    </location>
</feature>
<accession>A0A9P7QM96</accession>
<evidence type="ECO:0000313" key="3">
    <source>
        <dbReference type="EMBL" id="KAG6302016.1"/>
    </source>
</evidence>
<name>A0A9P7QM96_9HYPO</name>
<feature type="region of interest" description="Disordered" evidence="2">
    <location>
        <begin position="1"/>
        <end position="30"/>
    </location>
</feature>
<feature type="coiled-coil region" evidence="1">
    <location>
        <begin position="42"/>
        <end position="101"/>
    </location>
</feature>
<dbReference type="Proteomes" id="UP000707071">
    <property type="component" value="Unassembled WGS sequence"/>
</dbReference>
<comment type="caution">
    <text evidence="3">The sequence shown here is derived from an EMBL/GenBank/DDBJ whole genome shotgun (WGS) entry which is preliminary data.</text>
</comment>
<organism evidence="3 4">
    <name type="scientific">Claviceps aff. purpurea</name>
    <dbReference type="NCBI Taxonomy" id="1967640"/>
    <lineage>
        <taxon>Eukaryota</taxon>
        <taxon>Fungi</taxon>
        <taxon>Dikarya</taxon>
        <taxon>Ascomycota</taxon>
        <taxon>Pezizomycotina</taxon>
        <taxon>Sordariomycetes</taxon>
        <taxon>Hypocreomycetidae</taxon>
        <taxon>Hypocreales</taxon>
        <taxon>Clavicipitaceae</taxon>
        <taxon>Claviceps</taxon>
    </lineage>
</organism>
<protein>
    <submittedName>
        <fullName evidence="3">Uncharacterized protein</fullName>
    </submittedName>
</protein>
<dbReference type="EMBL" id="SRRH01000032">
    <property type="protein sequence ID" value="KAG6302016.1"/>
    <property type="molecule type" value="Genomic_DNA"/>
</dbReference>
<proteinExistence type="predicted"/>
<gene>
    <name evidence="3" type="ORF">E4U09_004021</name>
</gene>
<evidence type="ECO:0000256" key="1">
    <source>
        <dbReference type="SAM" id="Coils"/>
    </source>
</evidence>
<keyword evidence="4" id="KW-1185">Reference proteome</keyword>